<dbReference type="NCBIfam" id="TIGR00966">
    <property type="entry name" value="transloc_SecF"/>
    <property type="match status" value="1"/>
</dbReference>
<dbReference type="SUPFAM" id="SSF82866">
    <property type="entry name" value="Multidrug efflux transporter AcrB transmembrane domain"/>
    <property type="match status" value="1"/>
</dbReference>
<name>A0A9X2IMF4_9BACI</name>
<dbReference type="EMBL" id="JAMBOL010000001">
    <property type="protein sequence ID" value="MCM3712686.1"/>
    <property type="molecule type" value="Genomic_DNA"/>
</dbReference>
<keyword evidence="5 12" id="KW-0653">Protein transport</keyword>
<evidence type="ECO:0000256" key="4">
    <source>
        <dbReference type="ARBA" id="ARBA00022692"/>
    </source>
</evidence>
<evidence type="ECO:0000256" key="3">
    <source>
        <dbReference type="ARBA" id="ARBA00022475"/>
    </source>
</evidence>
<comment type="subunit">
    <text evidence="12">Forms a complex with SecD. Part of the essential Sec protein translocation apparatus which comprises SecA, SecYEG and auxiliary proteins SecDF. Other proteins may also be involved.</text>
</comment>
<feature type="domain" description="Protein export membrane protein SecD/SecF C-terminal" evidence="13">
    <location>
        <begin position="117"/>
        <end position="295"/>
    </location>
</feature>
<dbReference type="GO" id="GO:0043952">
    <property type="term" value="P:protein transport by the Sec complex"/>
    <property type="evidence" value="ECO:0007669"/>
    <property type="project" value="UniProtKB-UniRule"/>
</dbReference>
<sequence length="315" mass="34219">MSFNFQEKDIDFVKHRKKFFIFSSASTLIGLILLLTMGLNLGIDFLSGSRVEVPVASPETVTAEQITEEFASIGDGYVPDDITFADNNQIASVGFIGVLGPDEISEIQSHFLETTGSEPSVSTVSPTVGQELARNALIAVLIASVGIVIYVTIRFELLYGIAAIVALLHDAFFIIAIFSLLQIEVNVPFIAAVLTIVGYSINDTIVTFDRIRENMKLAKRVKGFDDLAAIVNKSLIQTLARSINTVLTVVFAAAAIFIFGGEAIRSFALALLIGLVAGTYSSMFLASQLWLIWKSKQLAKKKFQTAKQPESEPTV</sequence>
<dbReference type="InterPro" id="IPR022645">
    <property type="entry name" value="SecD/SecF_bac"/>
</dbReference>
<comment type="similarity">
    <text evidence="10">In the C-terminal section; belongs to the SecD/SecF family. SecF subfamily.</text>
</comment>
<evidence type="ECO:0000256" key="2">
    <source>
        <dbReference type="ARBA" id="ARBA00022448"/>
    </source>
</evidence>
<comment type="function">
    <text evidence="9 12">Part of the Sec protein translocase complex. Interacts with the SecYEG preprotein conducting channel. SecDF uses the proton motive force (PMF) to complete protein translocation after the ATP-dependent function of SecA.</text>
</comment>
<accession>A0A9X2IMF4</accession>
<dbReference type="GO" id="GO:0015450">
    <property type="term" value="F:protein-transporting ATPase activity"/>
    <property type="evidence" value="ECO:0007669"/>
    <property type="project" value="InterPro"/>
</dbReference>
<feature type="transmembrane region" description="Helical" evidence="12">
    <location>
        <begin position="267"/>
        <end position="293"/>
    </location>
</feature>
<dbReference type="Proteomes" id="UP001139179">
    <property type="component" value="Unassembled WGS sequence"/>
</dbReference>
<feature type="transmembrane region" description="Helical" evidence="12">
    <location>
        <begin position="243"/>
        <end position="261"/>
    </location>
</feature>
<feature type="transmembrane region" description="Helical" evidence="12">
    <location>
        <begin position="132"/>
        <end position="151"/>
    </location>
</feature>
<evidence type="ECO:0000313" key="15">
    <source>
        <dbReference type="Proteomes" id="UP001139179"/>
    </source>
</evidence>
<evidence type="ECO:0000256" key="6">
    <source>
        <dbReference type="ARBA" id="ARBA00022989"/>
    </source>
</evidence>
<evidence type="ECO:0000256" key="12">
    <source>
        <dbReference type="HAMAP-Rule" id="MF_01464"/>
    </source>
</evidence>
<dbReference type="InterPro" id="IPR005665">
    <property type="entry name" value="SecF_bac"/>
</dbReference>
<dbReference type="PANTHER" id="PTHR30081:SF8">
    <property type="entry name" value="PROTEIN TRANSLOCASE SUBUNIT SECF"/>
    <property type="match status" value="1"/>
</dbReference>
<dbReference type="HAMAP" id="MF_01464_B">
    <property type="entry name" value="SecF_B"/>
    <property type="match status" value="1"/>
</dbReference>
<dbReference type="GO" id="GO:0005886">
    <property type="term" value="C:plasma membrane"/>
    <property type="evidence" value="ECO:0007669"/>
    <property type="project" value="UniProtKB-SubCell"/>
</dbReference>
<keyword evidence="7 12" id="KW-0811">Translocation</keyword>
<dbReference type="InterPro" id="IPR022813">
    <property type="entry name" value="SecD/SecF_arch_bac"/>
</dbReference>
<keyword evidence="2 12" id="KW-0813">Transport</keyword>
<dbReference type="Pfam" id="PF02355">
    <property type="entry name" value="SecD_SecF_C"/>
    <property type="match status" value="1"/>
</dbReference>
<organism evidence="14 15">
    <name type="scientific">Halalkalibacter oceani</name>
    <dbReference type="NCBI Taxonomy" id="1653776"/>
    <lineage>
        <taxon>Bacteria</taxon>
        <taxon>Bacillati</taxon>
        <taxon>Bacillota</taxon>
        <taxon>Bacilli</taxon>
        <taxon>Bacillales</taxon>
        <taxon>Bacillaceae</taxon>
        <taxon>Halalkalibacter</taxon>
    </lineage>
</organism>
<feature type="transmembrane region" description="Helical" evidence="12">
    <location>
        <begin position="158"/>
        <end position="181"/>
    </location>
</feature>
<dbReference type="NCBIfam" id="TIGR00916">
    <property type="entry name" value="2A0604s01"/>
    <property type="match status" value="1"/>
</dbReference>
<dbReference type="AlphaFoldDB" id="A0A9X2IMF4"/>
<evidence type="ECO:0000256" key="1">
    <source>
        <dbReference type="ARBA" id="ARBA00004651"/>
    </source>
</evidence>
<comment type="caution">
    <text evidence="14">The sequence shown here is derived from an EMBL/GenBank/DDBJ whole genome shotgun (WGS) entry which is preliminary data.</text>
</comment>
<gene>
    <name evidence="12 14" type="primary">secF</name>
    <name evidence="14" type="ORF">M3202_01200</name>
</gene>
<keyword evidence="6 12" id="KW-1133">Transmembrane helix</keyword>
<evidence type="ECO:0000256" key="10">
    <source>
        <dbReference type="ARBA" id="ARBA00060856"/>
    </source>
</evidence>
<comment type="similarity">
    <text evidence="12">Belongs to the SecD/SecF family. SecF subfamily.</text>
</comment>
<feature type="transmembrane region" description="Helical" evidence="12">
    <location>
        <begin position="187"/>
        <end position="208"/>
    </location>
</feature>
<dbReference type="PRINTS" id="PR01755">
    <property type="entry name" value="SECFTRNLCASE"/>
</dbReference>
<evidence type="ECO:0000256" key="7">
    <source>
        <dbReference type="ARBA" id="ARBA00023010"/>
    </source>
</evidence>
<dbReference type="FunFam" id="1.20.1640.10:FF:000024">
    <property type="entry name" value="Multifunctional fusion protein"/>
    <property type="match status" value="1"/>
</dbReference>
<dbReference type="Gene3D" id="1.20.1640.10">
    <property type="entry name" value="Multidrug efflux transporter AcrB transmembrane domain"/>
    <property type="match status" value="1"/>
</dbReference>
<keyword evidence="8 12" id="KW-0472">Membrane</keyword>
<evidence type="ECO:0000256" key="5">
    <source>
        <dbReference type="ARBA" id="ARBA00022927"/>
    </source>
</evidence>
<feature type="transmembrane region" description="Helical" evidence="12">
    <location>
        <begin position="20"/>
        <end position="43"/>
    </location>
</feature>
<dbReference type="InterPro" id="IPR022646">
    <property type="entry name" value="SecD/SecF_CS"/>
</dbReference>
<dbReference type="InterPro" id="IPR055344">
    <property type="entry name" value="SecD_SecF_C_bact"/>
</dbReference>
<dbReference type="InterPro" id="IPR048634">
    <property type="entry name" value="SecD_SecF_C"/>
</dbReference>
<comment type="similarity">
    <text evidence="11">In the N-terminal section; belongs to the SecD/SecF family. SecD subfamily.</text>
</comment>
<reference evidence="14" key="1">
    <citation type="submission" date="2022-05" db="EMBL/GenBank/DDBJ databases">
        <title>Comparative Genomics of Spacecraft Associated Microbes.</title>
        <authorList>
            <person name="Tran M.T."/>
            <person name="Wright A."/>
            <person name="Seuylemezian A."/>
            <person name="Eisen J."/>
            <person name="Coil D."/>
        </authorList>
    </citation>
    <scope>NUCLEOTIDE SEQUENCE</scope>
    <source>
        <strain evidence="14">214.1.1</strain>
    </source>
</reference>
<keyword evidence="4 12" id="KW-0812">Transmembrane</keyword>
<keyword evidence="3 12" id="KW-1003">Cell membrane</keyword>
<dbReference type="GO" id="GO:0006605">
    <property type="term" value="P:protein targeting"/>
    <property type="evidence" value="ECO:0007669"/>
    <property type="project" value="UniProtKB-UniRule"/>
</dbReference>
<dbReference type="Pfam" id="PF07549">
    <property type="entry name" value="Sec_GG"/>
    <property type="match status" value="1"/>
</dbReference>
<evidence type="ECO:0000259" key="13">
    <source>
        <dbReference type="Pfam" id="PF02355"/>
    </source>
</evidence>
<evidence type="ECO:0000313" key="14">
    <source>
        <dbReference type="EMBL" id="MCM3712686.1"/>
    </source>
</evidence>
<comment type="subcellular location">
    <subcellularLocation>
        <location evidence="1 12">Cell membrane</location>
        <topology evidence="1 12">Multi-pass membrane protein</topology>
    </subcellularLocation>
</comment>
<evidence type="ECO:0000256" key="9">
    <source>
        <dbReference type="ARBA" id="ARBA00059018"/>
    </source>
</evidence>
<dbReference type="PANTHER" id="PTHR30081">
    <property type="entry name" value="PROTEIN-EXPORT MEMBRANE PROTEIN SEC"/>
    <property type="match status" value="1"/>
</dbReference>
<keyword evidence="15" id="KW-1185">Reference proteome</keyword>
<proteinExistence type="inferred from homology"/>
<evidence type="ECO:0000256" key="8">
    <source>
        <dbReference type="ARBA" id="ARBA00023136"/>
    </source>
</evidence>
<dbReference type="GO" id="GO:0065002">
    <property type="term" value="P:intracellular protein transmembrane transport"/>
    <property type="evidence" value="ECO:0007669"/>
    <property type="project" value="UniProtKB-UniRule"/>
</dbReference>
<protein>
    <recommendedName>
        <fullName evidence="12">Protein-export membrane protein SecF</fullName>
    </recommendedName>
</protein>
<dbReference type="RefSeq" id="WP_251221547.1">
    <property type="nucleotide sequence ID" value="NZ_JAMBOL010000001.1"/>
</dbReference>
<evidence type="ECO:0000256" key="11">
    <source>
        <dbReference type="ARBA" id="ARBA00061053"/>
    </source>
</evidence>